<sequence>MSRLPKVVMLAALVTLLLACSVPNKESLVSGDRFDTPDPSTSLSTESGDDVADESVLQDLEHLDQVFETIAQTSYPPVPGRLKVEFIAPLPAELNESSGLAMHQGTVWTMNDSGNSAALYEISQESGSILRRVHPLNSENRDWEALAQDDQHLFIADCGNNRGDRRSFQIYSVPWQELHQSKHRGVVSSSRLDITLADTRPESRLHAHNNDCEALAHVDDELWLFTKNWKDQATRLYRVDKTKPKQSPTASATYPVKGLITAADFDADSRRLVLLGYRIGFLSVSSFVWIIPVPEEGQLPDWQSASYHRLEPAGQWEAILWHQGDLWLTRERSVLGGAQLAKINLP</sequence>
<comment type="caution">
    <text evidence="3">The sequence shown here is derived from an EMBL/GenBank/DDBJ whole genome shotgun (WGS) entry which is preliminary data.</text>
</comment>
<gene>
    <name evidence="3" type="ORF">DN062_12580</name>
</gene>
<reference evidence="3 4" key="1">
    <citation type="submission" date="2018-06" db="EMBL/GenBank/DDBJ databases">
        <title>Nitrincola tibetense sp. nov., isolated from Lake XuguoCo on Tibetan Plateau.</title>
        <authorList>
            <person name="Xing P."/>
        </authorList>
    </citation>
    <scope>NUCLEOTIDE SEQUENCE [LARGE SCALE GENOMIC DNA]</scope>
    <source>
        <strain evidence="4">xg18</strain>
    </source>
</reference>
<dbReference type="Proteomes" id="UP000250744">
    <property type="component" value="Unassembled WGS sequence"/>
</dbReference>
<evidence type="ECO:0000256" key="1">
    <source>
        <dbReference type="SAM" id="MobiDB-lite"/>
    </source>
</evidence>
<dbReference type="SUPFAM" id="SSF75011">
    <property type="entry name" value="3-carboxy-cis,cis-mucoante lactonizing enzyme"/>
    <property type="match status" value="1"/>
</dbReference>
<dbReference type="OrthoDB" id="5599486at2"/>
<dbReference type="EMBL" id="QKRX01000009">
    <property type="protein sequence ID" value="RAU17521.1"/>
    <property type="molecule type" value="Genomic_DNA"/>
</dbReference>
<name>A0A364NKF5_9GAMM</name>
<evidence type="ECO:0000313" key="4">
    <source>
        <dbReference type="Proteomes" id="UP000250744"/>
    </source>
</evidence>
<dbReference type="PROSITE" id="PS51257">
    <property type="entry name" value="PROKAR_LIPOPROTEIN"/>
    <property type="match status" value="1"/>
</dbReference>
<keyword evidence="4" id="KW-1185">Reference proteome</keyword>
<proteinExistence type="predicted"/>
<feature type="region of interest" description="Disordered" evidence="1">
    <location>
        <begin position="28"/>
        <end position="50"/>
    </location>
</feature>
<keyword evidence="2" id="KW-0732">Signal</keyword>
<dbReference type="AlphaFoldDB" id="A0A364NKF5"/>
<accession>A0A364NKF5</accession>
<dbReference type="RefSeq" id="WP_112159675.1">
    <property type="nucleotide sequence ID" value="NZ_QKRX01000009.1"/>
</dbReference>
<feature type="signal peptide" evidence="2">
    <location>
        <begin position="1"/>
        <end position="19"/>
    </location>
</feature>
<evidence type="ECO:0000256" key="2">
    <source>
        <dbReference type="SAM" id="SignalP"/>
    </source>
</evidence>
<organism evidence="3 4">
    <name type="scientific">Nitrincola tibetensis</name>
    <dbReference type="NCBI Taxonomy" id="2219697"/>
    <lineage>
        <taxon>Bacteria</taxon>
        <taxon>Pseudomonadati</taxon>
        <taxon>Pseudomonadota</taxon>
        <taxon>Gammaproteobacteria</taxon>
        <taxon>Oceanospirillales</taxon>
        <taxon>Oceanospirillaceae</taxon>
        <taxon>Nitrincola</taxon>
    </lineage>
</organism>
<evidence type="ECO:0008006" key="5">
    <source>
        <dbReference type="Google" id="ProtNLM"/>
    </source>
</evidence>
<protein>
    <recommendedName>
        <fullName evidence="5">Phytase-like domain-containing protein</fullName>
    </recommendedName>
</protein>
<feature type="chain" id="PRO_5016718499" description="Phytase-like domain-containing protein" evidence="2">
    <location>
        <begin position="20"/>
        <end position="346"/>
    </location>
</feature>
<evidence type="ECO:0000313" key="3">
    <source>
        <dbReference type="EMBL" id="RAU17521.1"/>
    </source>
</evidence>